<dbReference type="PANTHER" id="PTHR31465">
    <property type="entry name" value="PROTEIN RTA1-RELATED"/>
    <property type="match status" value="1"/>
</dbReference>
<evidence type="ECO:0000256" key="6">
    <source>
        <dbReference type="SAM" id="Phobius"/>
    </source>
</evidence>
<dbReference type="AlphaFoldDB" id="A0A1S9D7E2"/>
<evidence type="ECO:0000313" key="8">
    <source>
        <dbReference type="Proteomes" id="UP000190312"/>
    </source>
</evidence>
<name>A0A1S9D7E2_ASPOZ</name>
<dbReference type="Pfam" id="PF04479">
    <property type="entry name" value="RTA1"/>
    <property type="match status" value="1"/>
</dbReference>
<evidence type="ECO:0000256" key="3">
    <source>
        <dbReference type="ARBA" id="ARBA00022989"/>
    </source>
</evidence>
<sequence length="321" mass="34987">MSGGILLEIIGYGGRLMLHSNPFNFSAFLQYLICLTIGPAFITAAIYICFARVIVVYGASMSRIRPKTYARIFITCDLICLVLQAAGGAITATAGQEQDGLRHTGINIMIAGLASQVVALGSFMILCGDYVWRLKRHVRVVPQPVDGDWKWKGFLIGLAIATLTIFIRSIFRVAELNGGFSSDLANDEVAFMILEGAMMVIALCQVLPCYADWLHRIQLPEWGKSMVMLDAKNIVAEGRVKEGNESASHQSQRNGTEITHQIPDWLPHLQVRTSPLLKPSHVDADMIEGLAESDVTSPGQPVSGAPPQGVAATGLRKLRRL</sequence>
<evidence type="ECO:0000256" key="4">
    <source>
        <dbReference type="ARBA" id="ARBA00023136"/>
    </source>
</evidence>
<organism evidence="7 8">
    <name type="scientific">Aspergillus oryzae</name>
    <name type="common">Yellow koji mold</name>
    <dbReference type="NCBI Taxonomy" id="5062"/>
    <lineage>
        <taxon>Eukaryota</taxon>
        <taxon>Fungi</taxon>
        <taxon>Dikarya</taxon>
        <taxon>Ascomycota</taxon>
        <taxon>Pezizomycotina</taxon>
        <taxon>Eurotiomycetes</taxon>
        <taxon>Eurotiomycetidae</taxon>
        <taxon>Eurotiales</taxon>
        <taxon>Aspergillaceae</taxon>
        <taxon>Aspergillus</taxon>
        <taxon>Aspergillus subgen. Circumdati</taxon>
    </lineage>
</organism>
<reference evidence="7 8" key="1">
    <citation type="submission" date="2016-10" db="EMBL/GenBank/DDBJ databases">
        <title>Genome sequencing of Aspergillus oryzae BCC7051.</title>
        <authorList>
            <person name="Thammarongtham C."/>
            <person name="Vorapreeda T."/>
            <person name="Nookaew I."/>
            <person name="Srisuk T."/>
            <person name="Land M."/>
            <person name="Jeennor S."/>
            <person name="Laoteng K."/>
        </authorList>
    </citation>
    <scope>NUCLEOTIDE SEQUENCE [LARGE SCALE GENOMIC DNA]</scope>
    <source>
        <strain evidence="7 8">BCC7051</strain>
    </source>
</reference>
<evidence type="ECO:0000256" key="2">
    <source>
        <dbReference type="ARBA" id="ARBA00022692"/>
    </source>
</evidence>
<keyword evidence="3 6" id="KW-1133">Transmembrane helix</keyword>
<evidence type="ECO:0000256" key="5">
    <source>
        <dbReference type="SAM" id="MobiDB-lite"/>
    </source>
</evidence>
<evidence type="ECO:0000256" key="1">
    <source>
        <dbReference type="ARBA" id="ARBA00004141"/>
    </source>
</evidence>
<feature type="transmembrane region" description="Helical" evidence="6">
    <location>
        <begin position="28"/>
        <end position="57"/>
    </location>
</feature>
<comment type="caution">
    <text evidence="7">The sequence shown here is derived from an EMBL/GenBank/DDBJ whole genome shotgun (WGS) entry which is preliminary data.</text>
</comment>
<gene>
    <name evidence="7" type="ORF">OAory_01113690</name>
</gene>
<dbReference type="OrthoDB" id="4521223at2759"/>
<dbReference type="GO" id="GO:0005886">
    <property type="term" value="C:plasma membrane"/>
    <property type="evidence" value="ECO:0007669"/>
    <property type="project" value="TreeGrafter"/>
</dbReference>
<keyword evidence="2 6" id="KW-0812">Transmembrane</keyword>
<dbReference type="VEuPathDB" id="FungiDB:AO090138000110"/>
<dbReference type="eggNOG" id="ENOG502QU4U">
    <property type="taxonomic scope" value="Eukaryota"/>
</dbReference>
<dbReference type="EMBL" id="MKZY01000010">
    <property type="protein sequence ID" value="OOO05032.1"/>
    <property type="molecule type" value="Genomic_DNA"/>
</dbReference>
<feature type="transmembrane region" description="Helical" evidence="6">
    <location>
        <begin position="106"/>
        <end position="132"/>
    </location>
</feature>
<feature type="region of interest" description="Disordered" evidence="5">
    <location>
        <begin position="293"/>
        <end position="321"/>
    </location>
</feature>
<dbReference type="InterPro" id="IPR007568">
    <property type="entry name" value="RTA1"/>
</dbReference>
<feature type="transmembrane region" description="Helical" evidence="6">
    <location>
        <begin position="69"/>
        <end position="94"/>
    </location>
</feature>
<comment type="subcellular location">
    <subcellularLocation>
        <location evidence="1">Membrane</location>
        <topology evidence="1">Multi-pass membrane protein</topology>
    </subcellularLocation>
</comment>
<feature type="transmembrane region" description="Helical" evidence="6">
    <location>
        <begin position="191"/>
        <end position="211"/>
    </location>
</feature>
<proteinExistence type="predicted"/>
<keyword evidence="4 6" id="KW-0472">Membrane</keyword>
<dbReference type="GO" id="GO:0000324">
    <property type="term" value="C:fungal-type vacuole"/>
    <property type="evidence" value="ECO:0007669"/>
    <property type="project" value="TreeGrafter"/>
</dbReference>
<dbReference type="Proteomes" id="UP000190312">
    <property type="component" value="Unassembled WGS sequence"/>
</dbReference>
<accession>A0A1S9D7E2</accession>
<evidence type="ECO:0000313" key="7">
    <source>
        <dbReference type="EMBL" id="OOO05032.1"/>
    </source>
</evidence>
<feature type="transmembrane region" description="Helical" evidence="6">
    <location>
        <begin position="153"/>
        <end position="171"/>
    </location>
</feature>
<dbReference type="PANTHER" id="PTHR31465:SF29">
    <property type="entry name" value="DOMAIN PROTEIN, PUTATIVE (AFU_ORTHOLOGUE AFUA_2G17890)-RELATED"/>
    <property type="match status" value="1"/>
</dbReference>
<protein>
    <submittedName>
        <fullName evidence="7">RTA-like protein</fullName>
    </submittedName>
</protein>